<dbReference type="PANTHER" id="PTHR23305:SF18">
    <property type="entry name" value="OBG-TYPE G DOMAIN-CONTAINING PROTEIN"/>
    <property type="match status" value="1"/>
</dbReference>
<evidence type="ECO:0000256" key="1">
    <source>
        <dbReference type="ARBA" id="ARBA00022723"/>
    </source>
</evidence>
<name>A0A7W8GB52_9SPIR</name>
<dbReference type="GO" id="GO:0005525">
    <property type="term" value="F:GTP binding"/>
    <property type="evidence" value="ECO:0007669"/>
    <property type="project" value="InterPro"/>
</dbReference>
<comment type="caution">
    <text evidence="7">The sequence shown here is derived from an EMBL/GenBank/DDBJ whole genome shotgun (WGS) entry which is preliminary data.</text>
</comment>
<dbReference type="Pfam" id="PF06071">
    <property type="entry name" value="YchF-GTPase_C"/>
    <property type="match status" value="1"/>
</dbReference>
<dbReference type="GO" id="GO:0046872">
    <property type="term" value="F:metal ion binding"/>
    <property type="evidence" value="ECO:0007669"/>
    <property type="project" value="UniProtKB-KW"/>
</dbReference>
<dbReference type="FunFam" id="3.10.20.30:FF:000001">
    <property type="entry name" value="Ribosome-binding ATPase YchF"/>
    <property type="match status" value="1"/>
</dbReference>
<dbReference type="PIRSF" id="PIRSF006641">
    <property type="entry name" value="CHP00092"/>
    <property type="match status" value="1"/>
</dbReference>
<evidence type="ECO:0000313" key="7">
    <source>
        <dbReference type="EMBL" id="MBB5227203.1"/>
    </source>
</evidence>
<dbReference type="CDD" id="cd04867">
    <property type="entry name" value="TGS_YchF_OLA1"/>
    <property type="match status" value="1"/>
</dbReference>
<dbReference type="PANTHER" id="PTHR23305">
    <property type="entry name" value="OBG GTPASE FAMILY"/>
    <property type="match status" value="1"/>
</dbReference>
<dbReference type="SUPFAM" id="SSF81271">
    <property type="entry name" value="TGS-like"/>
    <property type="match status" value="1"/>
</dbReference>
<dbReference type="InterPro" id="IPR006073">
    <property type="entry name" value="GTP-bd"/>
</dbReference>
<evidence type="ECO:0000313" key="8">
    <source>
        <dbReference type="Proteomes" id="UP000518887"/>
    </source>
</evidence>
<dbReference type="EMBL" id="JACHFQ010000009">
    <property type="protein sequence ID" value="MBB5227203.1"/>
    <property type="molecule type" value="Genomic_DNA"/>
</dbReference>
<keyword evidence="2 5" id="KW-0547">Nucleotide-binding</keyword>
<evidence type="ECO:0000256" key="5">
    <source>
        <dbReference type="HAMAP-Rule" id="MF_00944"/>
    </source>
</evidence>
<dbReference type="InterPro" id="IPR012675">
    <property type="entry name" value="Beta-grasp_dom_sf"/>
</dbReference>
<evidence type="ECO:0000256" key="2">
    <source>
        <dbReference type="ARBA" id="ARBA00022741"/>
    </source>
</evidence>
<dbReference type="InterPro" id="IPR023192">
    <property type="entry name" value="TGS-like_dom_sf"/>
</dbReference>
<dbReference type="AlphaFoldDB" id="A0A7W8GB52"/>
<dbReference type="GO" id="GO:0005524">
    <property type="term" value="F:ATP binding"/>
    <property type="evidence" value="ECO:0007669"/>
    <property type="project" value="UniProtKB-UniRule"/>
</dbReference>
<keyword evidence="1" id="KW-0479">Metal-binding</keyword>
<dbReference type="SUPFAM" id="SSF52540">
    <property type="entry name" value="P-loop containing nucleoside triphosphate hydrolases"/>
    <property type="match status" value="1"/>
</dbReference>
<feature type="binding site" evidence="5">
    <location>
        <begin position="12"/>
        <end position="17"/>
    </location>
    <ligand>
        <name>ATP</name>
        <dbReference type="ChEBI" id="CHEBI:30616"/>
    </ligand>
</feature>
<dbReference type="RefSeq" id="WP_184661214.1">
    <property type="nucleotide sequence ID" value="NZ_CP031518.1"/>
</dbReference>
<dbReference type="InterPro" id="IPR027417">
    <property type="entry name" value="P-loop_NTPase"/>
</dbReference>
<reference evidence="7 8" key="1">
    <citation type="submission" date="2020-08" db="EMBL/GenBank/DDBJ databases">
        <title>Genomic Encyclopedia of Type Strains, Phase IV (KMG-IV): sequencing the most valuable type-strain genomes for metagenomic binning, comparative biology and taxonomic classification.</title>
        <authorList>
            <person name="Goeker M."/>
        </authorList>
    </citation>
    <scope>NUCLEOTIDE SEQUENCE [LARGE SCALE GENOMIC DNA]</scope>
    <source>
        <strain evidence="7 8">DSM 103462</strain>
    </source>
</reference>
<dbReference type="HAMAP" id="MF_00944">
    <property type="entry name" value="YchF_OLA1_ATPase"/>
    <property type="match status" value="1"/>
</dbReference>
<dbReference type="PRINTS" id="PR00326">
    <property type="entry name" value="GTP1OBG"/>
</dbReference>
<feature type="domain" description="OBG-type G" evidence="6">
    <location>
        <begin position="3"/>
        <end position="268"/>
    </location>
</feature>
<gene>
    <name evidence="5" type="primary">ychF</name>
    <name evidence="7" type="ORF">HNP76_002601</name>
</gene>
<accession>A0A7W8GB52</accession>
<proteinExistence type="inferred from homology"/>
<dbReference type="GO" id="GO:0043023">
    <property type="term" value="F:ribosomal large subunit binding"/>
    <property type="evidence" value="ECO:0007669"/>
    <property type="project" value="UniProtKB-UniRule"/>
</dbReference>
<dbReference type="Gene3D" id="3.40.50.300">
    <property type="entry name" value="P-loop containing nucleotide triphosphate hydrolases"/>
    <property type="match status" value="1"/>
</dbReference>
<sequence>MKLTCGIVGLPNVGKSTIFSALTKSPAPAENYPFCTIDPNVGVVELPDERLDFMASVFQPKKKIAATVDFVDIAGLIKGASKGEGLGNQFLANIRETSVIAHVVRCFDNPDIQHVREDAKTDASIDPESDILTINYELCQADIDTITKREDKVTRQIRAMGKAEEKKFAGYRSAVDKILPLLQDGKCARQADLTEEEMEGIYDLHLLTIKPQLFVCNIDEDTIAEGTNKYVEQVKKIAAEEKSEVIVICGKFEADLADIKDEADRKDFMESVGLKESGLTVLARAAYHLMGLRTFFTGGPDECRAWTIHEGDKAPQAAGVIHTDFEKGFIKAEVYSVEDLRQYGSEAEIKAHGKYRQEGKEYVVQDGDCIFFKFNV</sequence>
<protein>
    <recommendedName>
        <fullName evidence="5">Ribosome-binding ATPase YchF</fullName>
    </recommendedName>
</protein>
<dbReference type="GO" id="GO:0016887">
    <property type="term" value="F:ATP hydrolysis activity"/>
    <property type="evidence" value="ECO:0007669"/>
    <property type="project" value="UniProtKB-UniRule"/>
</dbReference>
<dbReference type="InterPro" id="IPR012676">
    <property type="entry name" value="TGS-like"/>
</dbReference>
<dbReference type="CDD" id="cd01900">
    <property type="entry name" value="YchF"/>
    <property type="match status" value="1"/>
</dbReference>
<dbReference type="InterPro" id="IPR004396">
    <property type="entry name" value="ATPase_YchF/OLA1"/>
</dbReference>
<dbReference type="PROSITE" id="PS51710">
    <property type="entry name" value="G_OBG"/>
    <property type="match status" value="1"/>
</dbReference>
<keyword evidence="3 5" id="KW-0067">ATP-binding</keyword>
<evidence type="ECO:0000256" key="3">
    <source>
        <dbReference type="ARBA" id="ARBA00022840"/>
    </source>
</evidence>
<comment type="function">
    <text evidence="5">ATPase that binds to both the 70S ribosome and the 50S ribosomal subunit in a nucleotide-independent manner.</text>
</comment>
<dbReference type="InterPro" id="IPR041706">
    <property type="entry name" value="YchF_N"/>
</dbReference>
<dbReference type="Proteomes" id="UP000518887">
    <property type="component" value="Unassembled WGS sequence"/>
</dbReference>
<dbReference type="InterPro" id="IPR031167">
    <property type="entry name" value="G_OBG"/>
</dbReference>
<keyword evidence="4" id="KW-0460">Magnesium</keyword>
<organism evidence="7 8">
    <name type="scientific">Treponema ruminis</name>
    <dbReference type="NCBI Taxonomy" id="744515"/>
    <lineage>
        <taxon>Bacteria</taxon>
        <taxon>Pseudomonadati</taxon>
        <taxon>Spirochaetota</taxon>
        <taxon>Spirochaetia</taxon>
        <taxon>Spirochaetales</taxon>
        <taxon>Treponemataceae</taxon>
        <taxon>Treponema</taxon>
    </lineage>
</organism>
<evidence type="ECO:0000256" key="4">
    <source>
        <dbReference type="ARBA" id="ARBA00022842"/>
    </source>
</evidence>
<dbReference type="InterPro" id="IPR013029">
    <property type="entry name" value="YchF_C"/>
</dbReference>
<keyword evidence="8" id="KW-1185">Reference proteome</keyword>
<comment type="similarity">
    <text evidence="5">Belongs to the TRAFAC class OBG-HflX-like GTPase superfamily. OBG GTPase family. YchF/OLA1 subfamily.</text>
</comment>
<dbReference type="NCBIfam" id="TIGR00092">
    <property type="entry name" value="redox-regulated ATPase YchF"/>
    <property type="match status" value="1"/>
</dbReference>
<dbReference type="GO" id="GO:0005737">
    <property type="term" value="C:cytoplasm"/>
    <property type="evidence" value="ECO:0007669"/>
    <property type="project" value="TreeGrafter"/>
</dbReference>
<dbReference type="Gene3D" id="3.10.20.30">
    <property type="match status" value="1"/>
</dbReference>
<dbReference type="FunFam" id="1.10.150.300:FF:000001">
    <property type="entry name" value="Ribosome-binding ATPase YchF"/>
    <property type="match status" value="1"/>
</dbReference>
<evidence type="ECO:0000259" key="6">
    <source>
        <dbReference type="PROSITE" id="PS51710"/>
    </source>
</evidence>
<dbReference type="Pfam" id="PF01926">
    <property type="entry name" value="MMR_HSR1"/>
    <property type="match status" value="1"/>
</dbReference>
<dbReference type="Gene3D" id="1.10.150.300">
    <property type="entry name" value="TGS-like domain"/>
    <property type="match status" value="1"/>
</dbReference>